<reference evidence="4" key="1">
    <citation type="submission" date="2021-03" db="EMBL/GenBank/DDBJ databases">
        <title>Acanthopleuribacteraceae sp. M133.</title>
        <authorList>
            <person name="Wang G."/>
        </authorList>
    </citation>
    <scope>NUCLEOTIDE SEQUENCE</scope>
    <source>
        <strain evidence="4">M133</strain>
    </source>
</reference>
<dbReference type="PANTHER" id="PTHR43300:SF7">
    <property type="entry name" value="UDP-N-ACETYLBACILLOSAMINE N-ACETYLTRANSFERASE"/>
    <property type="match status" value="1"/>
</dbReference>
<dbReference type="InterPro" id="IPR050179">
    <property type="entry name" value="Trans_hexapeptide_repeat"/>
</dbReference>
<dbReference type="PANTHER" id="PTHR43300">
    <property type="entry name" value="ACETYLTRANSFERASE"/>
    <property type="match status" value="1"/>
</dbReference>
<dbReference type="Gene3D" id="3.40.50.720">
    <property type="entry name" value="NAD(P)-binding Rossmann-like Domain"/>
    <property type="match status" value="1"/>
</dbReference>
<sequence length="230" mass="24810">MKEKVALIGAGDLGVLLAHHFAAKPDRYEVVGAFDDFQEKGSRVRGLDILGGVNDIRQSSERKLFSSLVMAIGYRHLAFRAGLYLRLVEMGLSFARYVHPHAYVDRGADLAPGSIVFPGCTIDHRCRIGPNSLLNTGCVLAHDVMLDGHTFFGPGVKSAGFVRIGAYSFIGVGTVIIDNIELGERCQTAGGAVVTKSFGDNLLLAGVPAQIKRKLDSVEDDEPDLFRSHA</sequence>
<dbReference type="SUPFAM" id="SSF51161">
    <property type="entry name" value="Trimeric LpxA-like enzymes"/>
    <property type="match status" value="1"/>
</dbReference>
<gene>
    <name evidence="4" type="ORF">J3U87_17860</name>
</gene>
<keyword evidence="5" id="KW-1185">Reference proteome</keyword>
<dbReference type="InterPro" id="IPR036291">
    <property type="entry name" value="NAD(P)-bd_dom_sf"/>
</dbReference>
<dbReference type="Gene3D" id="2.160.10.10">
    <property type="entry name" value="Hexapeptide repeat proteins"/>
    <property type="match status" value="1"/>
</dbReference>
<comment type="similarity">
    <text evidence="1">Belongs to the transferase hexapeptide repeat family.</text>
</comment>
<feature type="binding site" evidence="3">
    <location>
        <position position="190"/>
    </location>
    <ligand>
        <name>acetyl-CoA</name>
        <dbReference type="ChEBI" id="CHEBI:57288"/>
    </ligand>
</feature>
<evidence type="ECO:0000256" key="3">
    <source>
        <dbReference type="PIRSR" id="PIRSR620019-2"/>
    </source>
</evidence>
<name>A0A8A4TYZ1_SULCO</name>
<organism evidence="4 5">
    <name type="scientific">Sulfidibacter corallicola</name>
    <dbReference type="NCBI Taxonomy" id="2818388"/>
    <lineage>
        <taxon>Bacteria</taxon>
        <taxon>Pseudomonadati</taxon>
        <taxon>Acidobacteriota</taxon>
        <taxon>Holophagae</taxon>
        <taxon>Acanthopleuribacterales</taxon>
        <taxon>Acanthopleuribacteraceae</taxon>
        <taxon>Sulfidibacter</taxon>
    </lineage>
</organism>
<dbReference type="RefSeq" id="WP_237384409.1">
    <property type="nucleotide sequence ID" value="NZ_CP071793.1"/>
</dbReference>
<feature type="active site" description="Proton acceptor" evidence="2">
    <location>
        <position position="142"/>
    </location>
</feature>
<dbReference type="Proteomes" id="UP000663929">
    <property type="component" value="Chromosome"/>
</dbReference>
<evidence type="ECO:0000256" key="2">
    <source>
        <dbReference type="PIRSR" id="PIRSR620019-1"/>
    </source>
</evidence>
<dbReference type="SUPFAM" id="SSF51735">
    <property type="entry name" value="NAD(P)-binding Rossmann-fold domains"/>
    <property type="match status" value="1"/>
</dbReference>
<protein>
    <recommendedName>
        <fullName evidence="6">Sugar O-acyltransferase, sialic acid O-acetyltransferase NeuD family</fullName>
    </recommendedName>
</protein>
<evidence type="ECO:0000313" key="4">
    <source>
        <dbReference type="EMBL" id="QTD54314.1"/>
    </source>
</evidence>
<dbReference type="InterPro" id="IPR011004">
    <property type="entry name" value="Trimer_LpxA-like_sf"/>
</dbReference>
<dbReference type="AlphaFoldDB" id="A0A8A4TYZ1"/>
<evidence type="ECO:0000313" key="5">
    <source>
        <dbReference type="Proteomes" id="UP000663929"/>
    </source>
</evidence>
<dbReference type="InterPro" id="IPR020019">
    <property type="entry name" value="AcTrfase_PglD-like"/>
</dbReference>
<evidence type="ECO:0000256" key="1">
    <source>
        <dbReference type="ARBA" id="ARBA00007274"/>
    </source>
</evidence>
<proteinExistence type="inferred from homology"/>
<dbReference type="KEGG" id="scor:J3U87_17860"/>
<evidence type="ECO:0008006" key="6">
    <source>
        <dbReference type="Google" id="ProtNLM"/>
    </source>
</evidence>
<dbReference type="CDD" id="cd03360">
    <property type="entry name" value="LbH_AT_putative"/>
    <property type="match status" value="1"/>
</dbReference>
<dbReference type="EMBL" id="CP071793">
    <property type="protein sequence ID" value="QTD54314.1"/>
    <property type="molecule type" value="Genomic_DNA"/>
</dbReference>
<feature type="site" description="Increases basicity of active site His" evidence="2">
    <location>
        <position position="143"/>
    </location>
</feature>
<accession>A0A8A4TYZ1</accession>
<feature type="binding site" evidence="3">
    <location>
        <position position="73"/>
    </location>
    <ligand>
        <name>substrate</name>
    </ligand>
</feature>